<dbReference type="InterPro" id="IPR013098">
    <property type="entry name" value="Ig_I-set"/>
</dbReference>
<dbReference type="InterPro" id="IPR036116">
    <property type="entry name" value="FN3_sf"/>
</dbReference>
<sequence>NLQNDTQVLIMKGNSVFNIPDDVSELHNLRELDMSGNRIKSLGRGGMFQKMSRLEYLNAGKNSISTIFHDSFKGSKALKILILSNNRVNYIEDEALIDLSALQVLDLEHNLMGSLYKEWFHGLGNLIILKLSHNRIHNIPASVFISLTSLSSLDLAGNRVSNVDPRAFSGLISLQELNMKDNLLSNIPTAAMKSLPTLDMLLLDQNPLIKIQSLAFSHLTASRISICHMPELIIIDAKAFYRLDNISIIDIADNNKLSYIDPYAFMNLDSLTELKLHKNNLQGIQKEIADYFPGGMKLSIYENPIRCDCNVIWLQRLIHQSNPKNITLLEPEHIVCHSPPKQAHKLLKDVNVSKIPKECIPNVLQLTQKYTISGKIGERKVLECRALGSPIPRMHWLMPDGAIVNSTLNEVTRRFSFPGTLVYFHLKPTDEGQYTCVAENEVGETNITFTLTVSEIDIHLFPIRASSTFVTLVWNGTERCAYPSYKITYTAVDDNETEIGETKSNTASSLRKSYTVSRLKPETRYKFCLGYGDNNGYWLQISCCFAKTLDIEFMFQGISRTSNVAVAAIIGIILVMTVVACLISVLSTRYRHRFYETPDKNTEGYVIPLNNLYRPLLTGS</sequence>
<dbReference type="SUPFAM" id="SSF48726">
    <property type="entry name" value="Immunoglobulin"/>
    <property type="match status" value="1"/>
</dbReference>
<dbReference type="InterPro" id="IPR001611">
    <property type="entry name" value="Leu-rich_rpt"/>
</dbReference>
<dbReference type="GO" id="GO:0005615">
    <property type="term" value="C:extracellular space"/>
    <property type="evidence" value="ECO:0007669"/>
    <property type="project" value="TreeGrafter"/>
</dbReference>
<dbReference type="Gene3D" id="3.80.10.10">
    <property type="entry name" value="Ribonuclease Inhibitor"/>
    <property type="match status" value="3"/>
</dbReference>
<keyword evidence="5" id="KW-0325">Glycoprotein</keyword>
<evidence type="ECO:0000259" key="7">
    <source>
        <dbReference type="PROSITE" id="PS50835"/>
    </source>
</evidence>
<evidence type="ECO:0000256" key="2">
    <source>
        <dbReference type="ARBA" id="ARBA00022729"/>
    </source>
</evidence>
<evidence type="ECO:0000313" key="8">
    <source>
        <dbReference type="EMBL" id="KAK7067037.1"/>
    </source>
</evidence>
<keyword evidence="2" id="KW-0732">Signal</keyword>
<dbReference type="InterPro" id="IPR036179">
    <property type="entry name" value="Ig-like_dom_sf"/>
</dbReference>
<dbReference type="SUPFAM" id="SSF49265">
    <property type="entry name" value="Fibronectin type III"/>
    <property type="match status" value="1"/>
</dbReference>
<comment type="caution">
    <text evidence="8">The sequence shown here is derived from an EMBL/GenBank/DDBJ whole genome shotgun (WGS) entry which is preliminary data.</text>
</comment>
<dbReference type="SMART" id="SM00369">
    <property type="entry name" value="LRR_TYP"/>
    <property type="match status" value="9"/>
</dbReference>
<feature type="non-terminal residue" evidence="8">
    <location>
        <position position="1"/>
    </location>
</feature>
<dbReference type="GO" id="GO:0030154">
    <property type="term" value="P:cell differentiation"/>
    <property type="evidence" value="ECO:0007669"/>
    <property type="project" value="UniProtKB-ARBA"/>
</dbReference>
<proteinExistence type="predicted"/>
<dbReference type="Pfam" id="PF13855">
    <property type="entry name" value="LRR_8"/>
    <property type="match status" value="3"/>
</dbReference>
<organism evidence="8 9">
    <name type="scientific">Halocaridina rubra</name>
    <name type="common">Hawaiian red shrimp</name>
    <dbReference type="NCBI Taxonomy" id="373956"/>
    <lineage>
        <taxon>Eukaryota</taxon>
        <taxon>Metazoa</taxon>
        <taxon>Ecdysozoa</taxon>
        <taxon>Arthropoda</taxon>
        <taxon>Crustacea</taxon>
        <taxon>Multicrustacea</taxon>
        <taxon>Malacostraca</taxon>
        <taxon>Eumalacostraca</taxon>
        <taxon>Eucarida</taxon>
        <taxon>Decapoda</taxon>
        <taxon>Pleocyemata</taxon>
        <taxon>Caridea</taxon>
        <taxon>Atyoidea</taxon>
        <taxon>Atyidae</taxon>
        <taxon>Halocaridina</taxon>
    </lineage>
</organism>
<dbReference type="InterPro" id="IPR013783">
    <property type="entry name" value="Ig-like_fold"/>
</dbReference>
<keyword evidence="6" id="KW-0472">Membrane</keyword>
<dbReference type="Pfam" id="PF07679">
    <property type="entry name" value="I-set"/>
    <property type="match status" value="1"/>
</dbReference>
<dbReference type="PANTHER" id="PTHR24373">
    <property type="entry name" value="SLIT RELATED LEUCINE-RICH REPEAT NEURONAL PROTEIN"/>
    <property type="match status" value="1"/>
</dbReference>
<gene>
    <name evidence="8" type="primary">LRRN1</name>
    <name evidence="8" type="ORF">SK128_016771</name>
</gene>
<name>A0AAN8WL75_HALRR</name>
<dbReference type="GO" id="GO:0009653">
    <property type="term" value="P:anatomical structure morphogenesis"/>
    <property type="evidence" value="ECO:0007669"/>
    <property type="project" value="UniProtKB-ARBA"/>
</dbReference>
<evidence type="ECO:0000256" key="3">
    <source>
        <dbReference type="ARBA" id="ARBA00022737"/>
    </source>
</evidence>
<evidence type="ECO:0000256" key="6">
    <source>
        <dbReference type="SAM" id="Phobius"/>
    </source>
</evidence>
<feature type="domain" description="Ig-like" evidence="7">
    <location>
        <begin position="361"/>
        <end position="454"/>
    </location>
</feature>
<keyword evidence="1" id="KW-0433">Leucine-rich repeat</keyword>
<dbReference type="SMART" id="SM00409">
    <property type="entry name" value="IG"/>
    <property type="match status" value="1"/>
</dbReference>
<dbReference type="GO" id="GO:0031012">
    <property type="term" value="C:extracellular matrix"/>
    <property type="evidence" value="ECO:0007669"/>
    <property type="project" value="TreeGrafter"/>
</dbReference>
<dbReference type="InterPro" id="IPR003591">
    <property type="entry name" value="Leu-rich_rpt_typical-subtyp"/>
</dbReference>
<dbReference type="InterPro" id="IPR003961">
    <property type="entry name" value="FN3_dom"/>
</dbReference>
<dbReference type="SMART" id="SM00082">
    <property type="entry name" value="LRRCT"/>
    <property type="match status" value="1"/>
</dbReference>
<dbReference type="InterPro" id="IPR003598">
    <property type="entry name" value="Ig_sub2"/>
</dbReference>
<evidence type="ECO:0000256" key="4">
    <source>
        <dbReference type="ARBA" id="ARBA00023157"/>
    </source>
</evidence>
<dbReference type="InterPro" id="IPR050328">
    <property type="entry name" value="Dev_Immune_Receptor"/>
</dbReference>
<protein>
    <submittedName>
        <fullName evidence="8">Leucine-rich repeat neuronal protein 1</fullName>
    </submittedName>
</protein>
<dbReference type="InterPro" id="IPR003599">
    <property type="entry name" value="Ig_sub"/>
</dbReference>
<dbReference type="CDD" id="cd00063">
    <property type="entry name" value="FN3"/>
    <property type="match status" value="1"/>
</dbReference>
<dbReference type="EMBL" id="JAXCGZ010018945">
    <property type="protein sequence ID" value="KAK7067037.1"/>
    <property type="molecule type" value="Genomic_DNA"/>
</dbReference>
<reference evidence="8 9" key="1">
    <citation type="submission" date="2023-11" db="EMBL/GenBank/DDBJ databases">
        <title>Halocaridina rubra genome assembly.</title>
        <authorList>
            <person name="Smith C."/>
        </authorList>
    </citation>
    <scope>NUCLEOTIDE SEQUENCE [LARGE SCALE GENOMIC DNA]</scope>
    <source>
        <strain evidence="8">EP-1</strain>
        <tissue evidence="8">Whole</tissue>
    </source>
</reference>
<keyword evidence="4" id="KW-1015">Disulfide bond</keyword>
<dbReference type="PROSITE" id="PS51450">
    <property type="entry name" value="LRR"/>
    <property type="match status" value="2"/>
</dbReference>
<keyword evidence="3" id="KW-0677">Repeat</keyword>
<dbReference type="InterPro" id="IPR000483">
    <property type="entry name" value="Cys-rich_flank_reg_C"/>
</dbReference>
<feature type="transmembrane region" description="Helical" evidence="6">
    <location>
        <begin position="564"/>
        <end position="586"/>
    </location>
</feature>
<keyword evidence="9" id="KW-1185">Reference proteome</keyword>
<evidence type="ECO:0000256" key="1">
    <source>
        <dbReference type="ARBA" id="ARBA00022614"/>
    </source>
</evidence>
<dbReference type="Gene3D" id="2.60.40.10">
    <property type="entry name" value="Immunoglobulins"/>
    <property type="match status" value="2"/>
</dbReference>
<dbReference type="SMART" id="SM00408">
    <property type="entry name" value="IGc2"/>
    <property type="match status" value="1"/>
</dbReference>
<evidence type="ECO:0000256" key="5">
    <source>
        <dbReference type="ARBA" id="ARBA00023180"/>
    </source>
</evidence>
<dbReference type="InterPro" id="IPR007110">
    <property type="entry name" value="Ig-like_dom"/>
</dbReference>
<dbReference type="SUPFAM" id="SSF52058">
    <property type="entry name" value="L domain-like"/>
    <property type="match status" value="1"/>
</dbReference>
<accession>A0AAN8WL75</accession>
<evidence type="ECO:0000313" key="9">
    <source>
        <dbReference type="Proteomes" id="UP001381693"/>
    </source>
</evidence>
<dbReference type="Proteomes" id="UP001381693">
    <property type="component" value="Unassembled WGS sequence"/>
</dbReference>
<keyword evidence="6" id="KW-1133">Transmembrane helix</keyword>
<keyword evidence="6" id="KW-0812">Transmembrane</keyword>
<dbReference type="PROSITE" id="PS50835">
    <property type="entry name" value="IG_LIKE"/>
    <property type="match status" value="1"/>
</dbReference>
<dbReference type="InterPro" id="IPR032675">
    <property type="entry name" value="LRR_dom_sf"/>
</dbReference>
<dbReference type="PANTHER" id="PTHR24373:SF370">
    <property type="entry name" value="FISH-LIPS, ISOFORM E"/>
    <property type="match status" value="1"/>
</dbReference>
<dbReference type="AlphaFoldDB" id="A0AAN8WL75"/>